<keyword evidence="3" id="KW-0347">Helicase</keyword>
<dbReference type="Proteomes" id="UP000192656">
    <property type="component" value="Unassembled WGS sequence"/>
</dbReference>
<evidence type="ECO:0000256" key="1">
    <source>
        <dbReference type="SAM" id="MobiDB-lite"/>
    </source>
</evidence>
<dbReference type="InterPro" id="IPR006935">
    <property type="entry name" value="Helicase/UvrB_N"/>
</dbReference>
<dbReference type="InterPro" id="IPR027417">
    <property type="entry name" value="P-loop_NTPase"/>
</dbReference>
<dbReference type="STRING" id="937218.SAMN06297251_112103"/>
<evidence type="ECO:0000313" key="3">
    <source>
        <dbReference type="EMBL" id="SMC92073.1"/>
    </source>
</evidence>
<dbReference type="Gene3D" id="3.40.50.300">
    <property type="entry name" value="P-loop containing nucleotide triphosphate hydrolases"/>
    <property type="match status" value="2"/>
</dbReference>
<dbReference type="AlphaFoldDB" id="A0A1W2D3M6"/>
<dbReference type="PANTHER" id="PTHR47396">
    <property type="entry name" value="TYPE I RESTRICTION ENZYME ECOKI R PROTEIN"/>
    <property type="match status" value="1"/>
</dbReference>
<keyword evidence="3" id="KW-0067">ATP-binding</keyword>
<organism evidence="3 4">
    <name type="scientific">Fulvimarina manganoxydans</name>
    <dbReference type="NCBI Taxonomy" id="937218"/>
    <lineage>
        <taxon>Bacteria</taxon>
        <taxon>Pseudomonadati</taxon>
        <taxon>Pseudomonadota</taxon>
        <taxon>Alphaproteobacteria</taxon>
        <taxon>Hyphomicrobiales</taxon>
        <taxon>Aurantimonadaceae</taxon>
        <taxon>Fulvimarina</taxon>
    </lineage>
</organism>
<accession>A0A1W2D3M6</accession>
<dbReference type="Pfam" id="PF00271">
    <property type="entry name" value="Helicase_C"/>
    <property type="match status" value="1"/>
</dbReference>
<dbReference type="Pfam" id="PF04851">
    <property type="entry name" value="ResIII"/>
    <property type="match status" value="1"/>
</dbReference>
<dbReference type="InterPro" id="IPR050742">
    <property type="entry name" value="Helicase_Restrict-Modif_Enz"/>
</dbReference>
<dbReference type="GO" id="GO:0003677">
    <property type="term" value="F:DNA binding"/>
    <property type="evidence" value="ECO:0007669"/>
    <property type="project" value="InterPro"/>
</dbReference>
<feature type="compositionally biased region" description="Basic and acidic residues" evidence="1">
    <location>
        <begin position="362"/>
        <end position="371"/>
    </location>
</feature>
<dbReference type="PANTHER" id="PTHR47396:SF1">
    <property type="entry name" value="ATP-DEPENDENT HELICASE IRC3-RELATED"/>
    <property type="match status" value="1"/>
</dbReference>
<dbReference type="InterPro" id="IPR014001">
    <property type="entry name" value="Helicase_ATP-bd"/>
</dbReference>
<dbReference type="SMART" id="SM00487">
    <property type="entry name" value="DEXDc"/>
    <property type="match status" value="1"/>
</dbReference>
<dbReference type="EMBL" id="FWXR01000012">
    <property type="protein sequence ID" value="SMC92073.1"/>
    <property type="molecule type" value="Genomic_DNA"/>
</dbReference>
<reference evidence="3 4" key="1">
    <citation type="submission" date="2017-04" db="EMBL/GenBank/DDBJ databases">
        <authorList>
            <person name="Afonso C.L."/>
            <person name="Miller P.J."/>
            <person name="Scott M.A."/>
            <person name="Spackman E."/>
            <person name="Goraichik I."/>
            <person name="Dimitrov K.M."/>
            <person name="Suarez D.L."/>
            <person name="Swayne D.E."/>
        </authorList>
    </citation>
    <scope>NUCLEOTIDE SEQUENCE [LARGE SCALE GENOMIC DNA]</scope>
    <source>
        <strain evidence="3 4">CGMCC 1.10972</strain>
    </source>
</reference>
<sequence length="497" mass="55054">MKFTLHPHQTRALDMLRSSLGSGKRRPMVQAPTGFGKTLLAASIVEGARAKGNRVLFTVPSISLVDQTVGRFYEQGIHCVGVMQGQHPLTDGTQPVQVASIQTLMRRKLPKADLVVIDEAHQWFQFVGEWMADGDWRRVPFIGLSATPWTKGLGKHYDDLLVAARIGELIDGGFLSPFKVFAPSHPDLSKVRTVAGDYHEGQLSDVMRQPTLVADVVSTWLRLGEERPTLCFAVDRAHARKLANEFEAAGVPCGYVDANTPGDERTRMGQRLAEGQLRVICNVGCLTTGVDWDVRCIILARPTKSEMLFTQIIGRGLRTAEGKDHCLILDHSDTTLRLGFVTDIHHKNLDLGKHQTGGGASAEKEPPKPKECPSCSYLKPAGVHQCPSCGFMPERQSPIEEKAGELVQLNGRRAKKAEATPEEKQAFYSMALAYQRAHGKSEKFAVAKYKAKFGVWPRGLNSTLIEPDEAFLRALRADQIRWAKKQEKLKREVRHAA</sequence>
<keyword evidence="4" id="KW-1185">Reference proteome</keyword>
<dbReference type="GO" id="GO:0004386">
    <property type="term" value="F:helicase activity"/>
    <property type="evidence" value="ECO:0007669"/>
    <property type="project" value="UniProtKB-KW"/>
</dbReference>
<evidence type="ECO:0000259" key="2">
    <source>
        <dbReference type="PROSITE" id="PS51192"/>
    </source>
</evidence>
<dbReference type="PROSITE" id="PS51192">
    <property type="entry name" value="HELICASE_ATP_BIND_1"/>
    <property type="match status" value="1"/>
</dbReference>
<dbReference type="OrthoDB" id="5194627at2"/>
<feature type="region of interest" description="Disordered" evidence="1">
    <location>
        <begin position="351"/>
        <end position="371"/>
    </location>
</feature>
<proteinExistence type="predicted"/>
<keyword evidence="3" id="KW-0547">Nucleotide-binding</keyword>
<dbReference type="InterPro" id="IPR001650">
    <property type="entry name" value="Helicase_C-like"/>
</dbReference>
<dbReference type="GO" id="GO:0005829">
    <property type="term" value="C:cytosol"/>
    <property type="evidence" value="ECO:0007669"/>
    <property type="project" value="TreeGrafter"/>
</dbReference>
<evidence type="ECO:0000313" key="4">
    <source>
        <dbReference type="Proteomes" id="UP000192656"/>
    </source>
</evidence>
<keyword evidence="3" id="KW-0378">Hydrolase</keyword>
<dbReference type="GO" id="GO:0005524">
    <property type="term" value="F:ATP binding"/>
    <property type="evidence" value="ECO:0007669"/>
    <property type="project" value="InterPro"/>
</dbReference>
<dbReference type="GO" id="GO:0016787">
    <property type="term" value="F:hydrolase activity"/>
    <property type="evidence" value="ECO:0007669"/>
    <property type="project" value="InterPro"/>
</dbReference>
<dbReference type="SUPFAM" id="SSF52540">
    <property type="entry name" value="P-loop containing nucleoside triphosphate hydrolases"/>
    <property type="match status" value="1"/>
</dbReference>
<protein>
    <submittedName>
        <fullName evidence="3">Superfamily II DNA or RNA helicase</fullName>
    </submittedName>
</protein>
<name>A0A1W2D3M6_9HYPH</name>
<gene>
    <name evidence="3" type="ORF">SAMN06297251_112103</name>
</gene>
<dbReference type="SMART" id="SM00490">
    <property type="entry name" value="HELICc"/>
    <property type="match status" value="1"/>
</dbReference>
<dbReference type="RefSeq" id="WP_084410730.1">
    <property type="nucleotide sequence ID" value="NZ_FWXR01000012.1"/>
</dbReference>
<feature type="domain" description="Helicase ATP-binding" evidence="2">
    <location>
        <begin position="18"/>
        <end position="166"/>
    </location>
</feature>